<sequence length="411" mass="44964">MASATALIGREATAAAGNGWSLPTDTLVEILLRLPPTKRWRLRLVCRHWRDVIRDRSPAPAPPMALAFVVSSAEGAAMSASAFAVDDPAGGWCRERTRNGVLCLCDNTTPGGAVSLANPATGESLTLPPLPDSGHWMRCGTTIRSWHEAYAFAHDPDTWRYTVVHVPIFDRNGVFAALHVFTVPWEEKGSSSPPPASWREVPVAGAAASCRLDAGFVTIDGTMHWVTVGALTEGTERVVAFDLAAERVTSMMALPAPEAGRGSRWCLTEVRGRLGAVDYSAERCWGTPEMTHVWVLDGGGRDDRRRQVWSRRYSVRVYGVQQWLAAPQFAFGEHVLTTKARCGRGVSASVFAHRVPPSGRLRISEKSQGTRVSGITSGDRRDDSVRIHGVFGYVENKEPLERFTTIHKLRN</sequence>
<dbReference type="Pfam" id="PF00646">
    <property type="entry name" value="F-box"/>
    <property type="match status" value="1"/>
</dbReference>
<evidence type="ECO:0000313" key="3">
    <source>
        <dbReference type="Proteomes" id="UP001497457"/>
    </source>
</evidence>
<accession>A0ABC9C2J0</accession>
<dbReference type="PANTHER" id="PTHR31111">
    <property type="entry name" value="BNAA05G37150D PROTEIN-RELATED"/>
    <property type="match status" value="1"/>
</dbReference>
<dbReference type="Pfam" id="PF08268">
    <property type="entry name" value="FBA_3"/>
    <property type="match status" value="1"/>
</dbReference>
<proteinExistence type="predicted"/>
<dbReference type="NCBIfam" id="TIGR01640">
    <property type="entry name" value="F_box_assoc_1"/>
    <property type="match status" value="1"/>
</dbReference>
<evidence type="ECO:0000259" key="1">
    <source>
        <dbReference type="PROSITE" id="PS50181"/>
    </source>
</evidence>
<dbReference type="AlphaFoldDB" id="A0ABC9C2J0"/>
<feature type="domain" description="F-box" evidence="1">
    <location>
        <begin position="16"/>
        <end position="55"/>
    </location>
</feature>
<reference evidence="2" key="1">
    <citation type="submission" date="2024-10" db="EMBL/GenBank/DDBJ databases">
        <authorList>
            <person name="Ryan C."/>
        </authorList>
    </citation>
    <scope>NUCLEOTIDE SEQUENCE [LARGE SCALE GENOMIC DNA]</scope>
</reference>
<dbReference type="PROSITE" id="PS50181">
    <property type="entry name" value="FBOX"/>
    <property type="match status" value="1"/>
</dbReference>
<evidence type="ECO:0000313" key="2">
    <source>
        <dbReference type="EMBL" id="CAL5013232.1"/>
    </source>
</evidence>
<organism evidence="2 3">
    <name type="scientific">Urochloa decumbens</name>
    <dbReference type="NCBI Taxonomy" id="240449"/>
    <lineage>
        <taxon>Eukaryota</taxon>
        <taxon>Viridiplantae</taxon>
        <taxon>Streptophyta</taxon>
        <taxon>Embryophyta</taxon>
        <taxon>Tracheophyta</taxon>
        <taxon>Spermatophyta</taxon>
        <taxon>Magnoliopsida</taxon>
        <taxon>Liliopsida</taxon>
        <taxon>Poales</taxon>
        <taxon>Poaceae</taxon>
        <taxon>PACMAD clade</taxon>
        <taxon>Panicoideae</taxon>
        <taxon>Panicodae</taxon>
        <taxon>Paniceae</taxon>
        <taxon>Melinidinae</taxon>
        <taxon>Urochloa</taxon>
    </lineage>
</organism>
<dbReference type="InterPro" id="IPR001810">
    <property type="entry name" value="F-box_dom"/>
</dbReference>
<dbReference type="EMBL" id="OZ075138">
    <property type="protein sequence ID" value="CAL5013232.1"/>
    <property type="molecule type" value="Genomic_DNA"/>
</dbReference>
<dbReference type="InterPro" id="IPR017451">
    <property type="entry name" value="F-box-assoc_interact_dom"/>
</dbReference>
<dbReference type="SMART" id="SM00256">
    <property type="entry name" value="FBOX"/>
    <property type="match status" value="1"/>
</dbReference>
<name>A0ABC9C2J0_9POAL</name>
<dbReference type="InterPro" id="IPR013187">
    <property type="entry name" value="F-box-assoc_dom_typ3"/>
</dbReference>
<protein>
    <recommendedName>
        <fullName evidence="1">F-box domain-containing protein</fullName>
    </recommendedName>
</protein>
<dbReference type="SUPFAM" id="SSF81383">
    <property type="entry name" value="F-box domain"/>
    <property type="match status" value="1"/>
</dbReference>
<dbReference type="Proteomes" id="UP001497457">
    <property type="component" value="Chromosome 28b"/>
</dbReference>
<dbReference type="InterPro" id="IPR036047">
    <property type="entry name" value="F-box-like_dom_sf"/>
</dbReference>
<gene>
    <name evidence="2" type="ORF">URODEC1_LOCUS71294</name>
</gene>
<keyword evidence="3" id="KW-1185">Reference proteome</keyword>
<dbReference type="PANTHER" id="PTHR31111:SF133">
    <property type="entry name" value="OS07G0196600 PROTEIN"/>
    <property type="match status" value="1"/>
</dbReference>
<dbReference type="Gene3D" id="1.20.1280.50">
    <property type="match status" value="1"/>
</dbReference>